<gene>
    <name evidence="2" type="ordered locus">Adeh_3330</name>
</gene>
<dbReference type="InterPro" id="IPR032710">
    <property type="entry name" value="NTF2-like_dom_sf"/>
</dbReference>
<proteinExistence type="predicted"/>
<dbReference type="KEGG" id="ade:Adeh_3330"/>
<protein>
    <submittedName>
        <fullName evidence="2">Uncharacterized protein</fullName>
    </submittedName>
</protein>
<dbReference type="eggNOG" id="ENOG5032N40">
    <property type="taxonomic scope" value="Bacteria"/>
</dbReference>
<evidence type="ECO:0000313" key="2">
    <source>
        <dbReference type="EMBL" id="ABC83097.1"/>
    </source>
</evidence>
<dbReference type="AlphaFoldDB" id="Q2IET7"/>
<feature type="compositionally biased region" description="Low complexity" evidence="1">
    <location>
        <begin position="34"/>
        <end position="47"/>
    </location>
</feature>
<feature type="region of interest" description="Disordered" evidence="1">
    <location>
        <begin position="94"/>
        <end position="123"/>
    </location>
</feature>
<feature type="compositionally biased region" description="Polar residues" evidence="1">
    <location>
        <begin position="1"/>
        <end position="17"/>
    </location>
</feature>
<dbReference type="EMBL" id="CP000251">
    <property type="protein sequence ID" value="ABC83097.1"/>
    <property type="molecule type" value="Genomic_DNA"/>
</dbReference>
<dbReference type="Gene3D" id="3.10.450.50">
    <property type="match status" value="1"/>
</dbReference>
<feature type="region of interest" description="Disordered" evidence="1">
    <location>
        <begin position="1"/>
        <end position="47"/>
    </location>
</feature>
<evidence type="ECO:0000256" key="1">
    <source>
        <dbReference type="SAM" id="MobiDB-lite"/>
    </source>
</evidence>
<accession>Q2IET7</accession>
<reference evidence="2 3" key="1">
    <citation type="submission" date="2006-01" db="EMBL/GenBank/DDBJ databases">
        <title>Complete sequence of Anaeromyxobacter dehalogenans 2CP-C.</title>
        <authorList>
            <consortium name="US DOE Joint Genome Institute"/>
            <person name="Copeland A."/>
            <person name="Lucas S."/>
            <person name="Lapidus A."/>
            <person name="Barry K."/>
            <person name="Detter J.C."/>
            <person name="Glavina T."/>
            <person name="Hammon N."/>
            <person name="Israni S."/>
            <person name="Pitluck S."/>
            <person name="Brettin T."/>
            <person name="Bruce D."/>
            <person name="Han C."/>
            <person name="Tapia R."/>
            <person name="Gilna P."/>
            <person name="Kiss H."/>
            <person name="Schmutz J."/>
            <person name="Larimer F."/>
            <person name="Land M."/>
            <person name="Kyrpides N."/>
            <person name="Anderson I."/>
            <person name="Sanford R.A."/>
            <person name="Ritalahti K.M."/>
            <person name="Thomas H.S."/>
            <person name="Kirby J.R."/>
            <person name="Zhulin I.B."/>
            <person name="Loeffler F.E."/>
            <person name="Richardson P."/>
        </authorList>
    </citation>
    <scope>NUCLEOTIDE SEQUENCE [LARGE SCALE GENOMIC DNA]</scope>
    <source>
        <strain evidence="2 3">2CP-C</strain>
    </source>
</reference>
<dbReference type="HOGENOM" id="CLU_982254_0_0_7"/>
<evidence type="ECO:0000313" key="3">
    <source>
        <dbReference type="Proteomes" id="UP000001935"/>
    </source>
</evidence>
<sequence>MTSLKNSTPNSPTSSERSPVIRSTAAAGKVSVKSGSGAAPGSTAGAPLAMVKRAGPSSSARFTRAPRASGRVALRAAGAVSKNARSEGRLGSAIAGNVCGGKARRQPPAPAPRKGQRRLTRHLGRDKVARMTKRLALLLALATACAARQLPGTNIEDTRDNRGVFEAIQQYVQAMGRRDAAAVVALTAPDYFDDAATPAPEDDVDRALLARTLPEDLAKVDALKLEIQVRKIEVQGDRAVAEVFYDGWYRVKTANGVVPRRDSDVHRMHLRKVDGRWLFTAGL</sequence>
<organism evidence="2 3">
    <name type="scientific">Anaeromyxobacter dehalogenans (strain 2CP-C)</name>
    <dbReference type="NCBI Taxonomy" id="290397"/>
    <lineage>
        <taxon>Bacteria</taxon>
        <taxon>Pseudomonadati</taxon>
        <taxon>Myxococcota</taxon>
        <taxon>Myxococcia</taxon>
        <taxon>Myxococcales</taxon>
        <taxon>Cystobacterineae</taxon>
        <taxon>Anaeromyxobacteraceae</taxon>
        <taxon>Anaeromyxobacter</taxon>
    </lineage>
</organism>
<dbReference type="Proteomes" id="UP000001935">
    <property type="component" value="Chromosome"/>
</dbReference>
<dbReference type="SUPFAM" id="SSF54427">
    <property type="entry name" value="NTF2-like"/>
    <property type="match status" value="1"/>
</dbReference>
<name>Q2IET7_ANADE</name>